<gene>
    <name evidence="1" type="ORF">GCM10011290_14300</name>
</gene>
<keyword evidence="2" id="KW-1185">Reference proteome</keyword>
<evidence type="ECO:0000313" key="2">
    <source>
        <dbReference type="Proteomes" id="UP000600877"/>
    </source>
</evidence>
<dbReference type="RefSeq" id="WP_189373465.1">
    <property type="nucleotide sequence ID" value="NZ_BMYW01000004.1"/>
</dbReference>
<proteinExistence type="predicted"/>
<protein>
    <submittedName>
        <fullName evidence="1">Uncharacterized protein</fullName>
    </submittedName>
</protein>
<evidence type="ECO:0000313" key="1">
    <source>
        <dbReference type="EMBL" id="GGX87835.1"/>
    </source>
</evidence>
<sequence length="416" mass="46620">MKNKSFRPDFSNPHQNAIVGAYWTGDLGYAYREGFMQATLALLATATAESYVDPITGETALVFVDALVYPICFNARHFIELFLKDSIRAVSALGTNAAQIGVIATHDLTRLWADFAAAIARDSRLVELGMPLEEVFKDIAEVDNTGMTFRYSHDLDENIHLPGIEHISLGVLGDRLREMFKQAEEFSVCLTVLQQEYAQSTFTGKLHRANIEAIARRLPPHEKWAEELKPVKKEICDQLGLSSNEFCKALVLIKRHREFAGLIGLELPLAELPIDVFTRLARVHAGEVAHDVIMRDEWLSLDAVMEISRLNSYSEEYDRYLKHISDPDYEGPFDPAHIARNAYARNQRLHGGLVKLGQRTLLAALAEAIPHLAEPMKIPPKRTAEEVSALVEEMFTHLRRSHPGPETIEGDGPGED</sequence>
<reference evidence="2" key="1">
    <citation type="journal article" date="2019" name="Int. J. Syst. Evol. Microbiol.">
        <title>The Global Catalogue of Microorganisms (GCM) 10K type strain sequencing project: providing services to taxonomists for standard genome sequencing and annotation.</title>
        <authorList>
            <consortium name="The Broad Institute Genomics Platform"/>
            <consortium name="The Broad Institute Genome Sequencing Center for Infectious Disease"/>
            <person name="Wu L."/>
            <person name="Ma J."/>
        </authorList>
    </citation>
    <scope>NUCLEOTIDE SEQUENCE [LARGE SCALE GENOMIC DNA]</scope>
    <source>
        <strain evidence="2">KCTC 32041</strain>
    </source>
</reference>
<dbReference type="EMBL" id="BMYW01000004">
    <property type="protein sequence ID" value="GGX87835.1"/>
    <property type="molecule type" value="Genomic_DNA"/>
</dbReference>
<accession>A0ABQ2YKY4</accession>
<dbReference type="Proteomes" id="UP000600877">
    <property type="component" value="Unassembled WGS sequence"/>
</dbReference>
<comment type="caution">
    <text evidence="1">The sequence shown here is derived from an EMBL/GenBank/DDBJ whole genome shotgun (WGS) entry which is preliminary data.</text>
</comment>
<name>A0ABQ2YKY4_9NEIS</name>
<organism evidence="1 2">
    <name type="scientific">Vogesella alkaliphila</name>
    <dbReference type="NCBI Taxonomy" id="1193621"/>
    <lineage>
        <taxon>Bacteria</taxon>
        <taxon>Pseudomonadati</taxon>
        <taxon>Pseudomonadota</taxon>
        <taxon>Betaproteobacteria</taxon>
        <taxon>Neisseriales</taxon>
        <taxon>Chromobacteriaceae</taxon>
        <taxon>Vogesella</taxon>
    </lineage>
</organism>